<keyword evidence="3" id="KW-1003">Cell membrane</keyword>
<protein>
    <submittedName>
        <fullName evidence="8">Putative oxidoreductase</fullName>
    </submittedName>
</protein>
<organism evidence="8 9">
    <name type="scientific">Epilithonimonas xixisoli</name>
    <dbReference type="NCBI Taxonomy" id="1476462"/>
    <lineage>
        <taxon>Bacteria</taxon>
        <taxon>Pseudomonadati</taxon>
        <taxon>Bacteroidota</taxon>
        <taxon>Flavobacteriia</taxon>
        <taxon>Flavobacteriales</taxon>
        <taxon>Weeksellaceae</taxon>
        <taxon>Chryseobacterium group</taxon>
        <taxon>Epilithonimonas</taxon>
    </lineage>
</organism>
<name>A0A4R8ID96_9FLAO</name>
<accession>A0A4R8ID96</accession>
<dbReference type="GO" id="GO:0005886">
    <property type="term" value="C:plasma membrane"/>
    <property type="evidence" value="ECO:0007669"/>
    <property type="project" value="UniProtKB-SubCell"/>
</dbReference>
<sequence>MTETSKISVTVKIPLNPFFRKDFFVSFGRNLILAMRNFNSSPASEGLLNALILVIRLFVGISMLTHALPKLEKLIANDNIEFMNFLGLGSAISLVLVVFAEFLCSVFIILGFFTRLATIPLMITMLVAFFVVHGADPYTVKELSLMYFFFYLAILVLGSGKYSLDWLFSKKEPLY</sequence>
<evidence type="ECO:0000256" key="3">
    <source>
        <dbReference type="ARBA" id="ARBA00022475"/>
    </source>
</evidence>
<dbReference type="PANTHER" id="PTHR33452:SF1">
    <property type="entry name" value="INNER MEMBRANE PROTEIN YPHA-RELATED"/>
    <property type="match status" value="1"/>
</dbReference>
<dbReference type="InterPro" id="IPR032808">
    <property type="entry name" value="DoxX"/>
</dbReference>
<keyword evidence="9" id="KW-1185">Reference proteome</keyword>
<feature type="transmembrane region" description="Helical" evidence="7">
    <location>
        <begin position="80"/>
        <end position="100"/>
    </location>
</feature>
<proteinExistence type="inferred from homology"/>
<comment type="caution">
    <text evidence="8">The sequence shown here is derived from an EMBL/GenBank/DDBJ whole genome shotgun (WGS) entry which is preliminary data.</text>
</comment>
<evidence type="ECO:0000256" key="2">
    <source>
        <dbReference type="ARBA" id="ARBA00006679"/>
    </source>
</evidence>
<dbReference type="PANTHER" id="PTHR33452">
    <property type="entry name" value="OXIDOREDUCTASE CATD-RELATED"/>
    <property type="match status" value="1"/>
</dbReference>
<dbReference type="EMBL" id="SOEO01000003">
    <property type="protein sequence ID" value="TDX83049.1"/>
    <property type="molecule type" value="Genomic_DNA"/>
</dbReference>
<dbReference type="InterPro" id="IPR051907">
    <property type="entry name" value="DoxX-like_oxidoreductase"/>
</dbReference>
<keyword evidence="6 7" id="KW-0472">Membrane</keyword>
<reference evidence="8 9" key="1">
    <citation type="submission" date="2019-03" db="EMBL/GenBank/DDBJ databases">
        <title>Genomic Encyclopedia of Type Strains, Phase III (KMG-III): the genomes of soil and plant-associated and newly described type strains.</title>
        <authorList>
            <person name="Whitman W."/>
        </authorList>
    </citation>
    <scope>NUCLEOTIDE SEQUENCE [LARGE SCALE GENOMIC DNA]</scope>
    <source>
        <strain evidence="8 9">CGMCC 1.12802</strain>
    </source>
</reference>
<feature type="transmembrane region" description="Helical" evidence="7">
    <location>
        <begin position="144"/>
        <end position="164"/>
    </location>
</feature>
<dbReference type="AlphaFoldDB" id="A0A4R8ID96"/>
<keyword evidence="4 7" id="KW-0812">Transmembrane</keyword>
<evidence type="ECO:0000256" key="4">
    <source>
        <dbReference type="ARBA" id="ARBA00022692"/>
    </source>
</evidence>
<feature type="transmembrane region" description="Helical" evidence="7">
    <location>
        <begin position="47"/>
        <end position="68"/>
    </location>
</feature>
<evidence type="ECO:0000256" key="1">
    <source>
        <dbReference type="ARBA" id="ARBA00004651"/>
    </source>
</evidence>
<feature type="transmembrane region" description="Helical" evidence="7">
    <location>
        <begin position="106"/>
        <end position="132"/>
    </location>
</feature>
<dbReference type="Pfam" id="PF07681">
    <property type="entry name" value="DoxX"/>
    <property type="match status" value="1"/>
</dbReference>
<keyword evidence="5 7" id="KW-1133">Transmembrane helix</keyword>
<comment type="similarity">
    <text evidence="2">Belongs to the DoxX family.</text>
</comment>
<gene>
    <name evidence="8" type="ORF">B0I22_3107</name>
</gene>
<evidence type="ECO:0000313" key="9">
    <source>
        <dbReference type="Proteomes" id="UP000295313"/>
    </source>
</evidence>
<evidence type="ECO:0000256" key="6">
    <source>
        <dbReference type="ARBA" id="ARBA00023136"/>
    </source>
</evidence>
<evidence type="ECO:0000256" key="5">
    <source>
        <dbReference type="ARBA" id="ARBA00022989"/>
    </source>
</evidence>
<comment type="subcellular location">
    <subcellularLocation>
        <location evidence="1">Cell membrane</location>
        <topology evidence="1">Multi-pass membrane protein</topology>
    </subcellularLocation>
</comment>
<evidence type="ECO:0000256" key="7">
    <source>
        <dbReference type="SAM" id="Phobius"/>
    </source>
</evidence>
<dbReference type="Proteomes" id="UP000295313">
    <property type="component" value="Unassembled WGS sequence"/>
</dbReference>
<evidence type="ECO:0000313" key="8">
    <source>
        <dbReference type="EMBL" id="TDX83049.1"/>
    </source>
</evidence>